<keyword evidence="5 9" id="KW-0418">Kinase</keyword>
<evidence type="ECO:0000256" key="2">
    <source>
        <dbReference type="ARBA" id="ARBA00022527"/>
    </source>
</evidence>
<evidence type="ECO:0000256" key="6">
    <source>
        <dbReference type="ARBA" id="ARBA00022840"/>
    </source>
</evidence>
<dbReference type="InterPro" id="IPR008271">
    <property type="entry name" value="Ser/Thr_kinase_AS"/>
</dbReference>
<feature type="compositionally biased region" description="Polar residues" evidence="7">
    <location>
        <begin position="481"/>
        <end position="500"/>
    </location>
</feature>
<dbReference type="InterPro" id="IPR000719">
    <property type="entry name" value="Prot_kinase_dom"/>
</dbReference>
<comment type="caution">
    <text evidence="9">The sequence shown here is derived from an EMBL/GenBank/DDBJ whole genome shotgun (WGS) entry which is preliminary data.</text>
</comment>
<evidence type="ECO:0000256" key="1">
    <source>
        <dbReference type="ARBA" id="ARBA00012513"/>
    </source>
</evidence>
<protein>
    <recommendedName>
        <fullName evidence="1">non-specific serine/threonine protein kinase</fullName>
        <ecNumber evidence="1">2.7.11.1</ecNumber>
    </recommendedName>
</protein>
<dbReference type="PROSITE" id="PS00108">
    <property type="entry name" value="PROTEIN_KINASE_ST"/>
    <property type="match status" value="1"/>
</dbReference>
<accession>A0A261F4A8</accession>
<dbReference type="PROSITE" id="PS50011">
    <property type="entry name" value="PROTEIN_KINASE_DOM"/>
    <property type="match status" value="1"/>
</dbReference>
<dbReference type="EC" id="2.7.11.1" evidence="1"/>
<organism evidence="9 10">
    <name type="scientific">Pseudoscardovia suis</name>
    <dbReference type="NCBI Taxonomy" id="987063"/>
    <lineage>
        <taxon>Bacteria</taxon>
        <taxon>Bacillati</taxon>
        <taxon>Actinomycetota</taxon>
        <taxon>Actinomycetes</taxon>
        <taxon>Bifidobacteriales</taxon>
        <taxon>Bifidobacteriaceae</taxon>
        <taxon>Pseudoscardovia</taxon>
    </lineage>
</organism>
<feature type="compositionally biased region" description="Pro residues" evidence="7">
    <location>
        <begin position="445"/>
        <end position="457"/>
    </location>
</feature>
<dbReference type="Pfam" id="PF00069">
    <property type="entry name" value="Pkinase"/>
    <property type="match status" value="1"/>
</dbReference>
<feature type="compositionally biased region" description="Pro residues" evidence="7">
    <location>
        <begin position="466"/>
        <end position="475"/>
    </location>
</feature>
<dbReference type="GO" id="GO:0005524">
    <property type="term" value="F:ATP binding"/>
    <property type="evidence" value="ECO:0007669"/>
    <property type="project" value="UniProtKB-KW"/>
</dbReference>
<gene>
    <name evidence="9" type="ORF">PSSU_0018</name>
</gene>
<keyword evidence="3" id="KW-0808">Transferase</keyword>
<name>A0A261F4A8_9BIFI</name>
<evidence type="ECO:0000256" key="5">
    <source>
        <dbReference type="ARBA" id="ARBA00022777"/>
    </source>
</evidence>
<keyword evidence="6" id="KW-0067">ATP-binding</keyword>
<evidence type="ECO:0000313" key="9">
    <source>
        <dbReference type="EMBL" id="OZG53915.1"/>
    </source>
</evidence>
<reference evidence="9 10" key="1">
    <citation type="journal article" date="2017" name="BMC Genomics">
        <title>Comparative genomic and phylogenomic analyses of the Bifidobacteriaceae family.</title>
        <authorList>
            <person name="Lugli G.A."/>
            <person name="Milani C."/>
            <person name="Turroni F."/>
            <person name="Duranti S."/>
            <person name="Mancabelli L."/>
            <person name="Mangifesta M."/>
            <person name="Ferrario C."/>
            <person name="Modesto M."/>
            <person name="Mattarelli P."/>
            <person name="Jiri K."/>
            <person name="van Sinderen D."/>
            <person name="Ventura M."/>
        </authorList>
    </citation>
    <scope>NUCLEOTIDE SEQUENCE [LARGE SCALE GENOMIC DNA]</scope>
    <source>
        <strain evidence="9 10">DSM 24744</strain>
    </source>
</reference>
<dbReference type="GO" id="GO:0004674">
    <property type="term" value="F:protein serine/threonine kinase activity"/>
    <property type="evidence" value="ECO:0007669"/>
    <property type="project" value="UniProtKB-KW"/>
</dbReference>
<dbReference type="Gene3D" id="3.30.200.20">
    <property type="entry name" value="Phosphorylase Kinase, domain 1"/>
    <property type="match status" value="1"/>
</dbReference>
<evidence type="ECO:0000259" key="8">
    <source>
        <dbReference type="PROSITE" id="PS50011"/>
    </source>
</evidence>
<dbReference type="Proteomes" id="UP000216454">
    <property type="component" value="Unassembled WGS sequence"/>
</dbReference>
<dbReference type="SUPFAM" id="SSF56112">
    <property type="entry name" value="Protein kinase-like (PK-like)"/>
    <property type="match status" value="1"/>
</dbReference>
<dbReference type="CDD" id="cd14014">
    <property type="entry name" value="STKc_PknB_like"/>
    <property type="match status" value="1"/>
</dbReference>
<dbReference type="SMART" id="SM00220">
    <property type="entry name" value="S_TKc"/>
    <property type="match status" value="1"/>
</dbReference>
<keyword evidence="4" id="KW-0547">Nucleotide-binding</keyword>
<evidence type="ECO:0000256" key="4">
    <source>
        <dbReference type="ARBA" id="ARBA00022741"/>
    </source>
</evidence>
<sequence>MRLVPGQLMHHRYRLDKRLAQGGMGEVWKGYDIELNRPVAIKALRSDLDDPNSSRLRRLRAEAHNSADLAHPNIAALFDYYENDGVGFLVMEYVDSPSLAQIYKERAPMPAVELLPILIQVARGLYVAHSHGVIHRDVKPANIMVSADGQVKITDFGVSYSTNQAQITQDGMVVGTAQYISPEQAQGEQATPQSDIYSLGVVAYEGLCGHRPFTGKTSVDIAAAHVNEPVPPLPEDIDWRLREYVMGMLAKNPKDRPRDALEVSRNLQAILDHLWDEQTANIPPIHVHRDKPHGRTIYSDPYEPPAWMVDLTDRAAVKRDDIARQENATHATATDFAPLSQQTTGRIVDMHFDANSAAMPAASSPVVDNPVTGAAAAAAAQSTASAFASTSAARSGAASSAMPTYYAPKDTSVGISINSVNIGTSLSKAIDAALAHRTAATDQPPMKPPSEPVPKPKPTQQDSQPQPAPQKPPTEYPREAQQAQQRNVEEPQTQQPQTLNRADEQQPKDGAQ</sequence>
<dbReference type="PANTHER" id="PTHR43289">
    <property type="entry name" value="MITOGEN-ACTIVATED PROTEIN KINASE KINASE KINASE 20-RELATED"/>
    <property type="match status" value="1"/>
</dbReference>
<dbReference type="AlphaFoldDB" id="A0A261F4A8"/>
<feature type="compositionally biased region" description="Basic and acidic residues" evidence="7">
    <location>
        <begin position="501"/>
        <end position="512"/>
    </location>
</feature>
<evidence type="ECO:0000313" key="10">
    <source>
        <dbReference type="Proteomes" id="UP000216454"/>
    </source>
</evidence>
<keyword evidence="10" id="KW-1185">Reference proteome</keyword>
<dbReference type="FunFam" id="1.10.510.10:FF:000021">
    <property type="entry name" value="Serine/threonine protein kinase"/>
    <property type="match status" value="1"/>
</dbReference>
<proteinExistence type="predicted"/>
<feature type="region of interest" description="Disordered" evidence="7">
    <location>
        <begin position="436"/>
        <end position="512"/>
    </location>
</feature>
<evidence type="ECO:0000256" key="7">
    <source>
        <dbReference type="SAM" id="MobiDB-lite"/>
    </source>
</evidence>
<dbReference type="EMBL" id="MWWQ01000001">
    <property type="protein sequence ID" value="OZG53915.1"/>
    <property type="molecule type" value="Genomic_DNA"/>
</dbReference>
<evidence type="ECO:0000256" key="3">
    <source>
        <dbReference type="ARBA" id="ARBA00022679"/>
    </source>
</evidence>
<feature type="domain" description="Protein kinase" evidence="8">
    <location>
        <begin position="13"/>
        <end position="271"/>
    </location>
</feature>
<dbReference type="Gene3D" id="1.10.510.10">
    <property type="entry name" value="Transferase(Phosphotransferase) domain 1"/>
    <property type="match status" value="1"/>
</dbReference>
<keyword evidence="2 9" id="KW-0723">Serine/threonine-protein kinase</keyword>
<dbReference type="InterPro" id="IPR011009">
    <property type="entry name" value="Kinase-like_dom_sf"/>
</dbReference>
<dbReference type="PANTHER" id="PTHR43289:SF6">
    <property type="entry name" value="SERINE_THREONINE-PROTEIN KINASE NEKL-3"/>
    <property type="match status" value="1"/>
</dbReference>